<keyword evidence="2" id="KW-1185">Reference proteome</keyword>
<feature type="non-terminal residue" evidence="1">
    <location>
        <position position="52"/>
    </location>
</feature>
<dbReference type="AlphaFoldDB" id="A0A4Q9PKH9"/>
<evidence type="ECO:0000313" key="2">
    <source>
        <dbReference type="Proteomes" id="UP000292082"/>
    </source>
</evidence>
<proteinExistence type="predicted"/>
<accession>A0A4Q9PKH9</accession>
<evidence type="ECO:0000313" key="1">
    <source>
        <dbReference type="EMBL" id="TBU54663.1"/>
    </source>
</evidence>
<organism evidence="1 2">
    <name type="scientific">Dichomitus squalens</name>
    <dbReference type="NCBI Taxonomy" id="114155"/>
    <lineage>
        <taxon>Eukaryota</taxon>
        <taxon>Fungi</taxon>
        <taxon>Dikarya</taxon>
        <taxon>Basidiomycota</taxon>
        <taxon>Agaricomycotina</taxon>
        <taxon>Agaricomycetes</taxon>
        <taxon>Polyporales</taxon>
        <taxon>Polyporaceae</taxon>
        <taxon>Dichomitus</taxon>
    </lineage>
</organism>
<protein>
    <submittedName>
        <fullName evidence="1">Uncharacterized protein</fullName>
    </submittedName>
</protein>
<reference evidence="1 2" key="1">
    <citation type="submission" date="2019-01" db="EMBL/GenBank/DDBJ databases">
        <title>Draft genome sequences of three monokaryotic isolates of the white-rot basidiomycete fungus Dichomitus squalens.</title>
        <authorList>
            <consortium name="DOE Joint Genome Institute"/>
            <person name="Lopez S.C."/>
            <person name="Andreopoulos B."/>
            <person name="Pangilinan J."/>
            <person name="Lipzen A."/>
            <person name="Riley R."/>
            <person name="Ahrendt S."/>
            <person name="Ng V."/>
            <person name="Barry K."/>
            <person name="Daum C."/>
            <person name="Grigoriev I.V."/>
            <person name="Hilden K.S."/>
            <person name="Makela M.R."/>
            <person name="de Vries R.P."/>
        </authorList>
    </citation>
    <scope>NUCLEOTIDE SEQUENCE [LARGE SCALE GENOMIC DNA]</scope>
    <source>
        <strain evidence="1 2">CBS 464.89</strain>
    </source>
</reference>
<dbReference type="Proteomes" id="UP000292082">
    <property type="component" value="Unassembled WGS sequence"/>
</dbReference>
<dbReference type="EMBL" id="ML145183">
    <property type="protein sequence ID" value="TBU54663.1"/>
    <property type="molecule type" value="Genomic_DNA"/>
</dbReference>
<name>A0A4Q9PKH9_9APHY</name>
<gene>
    <name evidence="1" type="ORF">BD310DRAFT_935241</name>
</gene>
<sequence length="52" mass="5944">MPRYTGFSAFRRSTSPLLNIVNKSKVAVIHNRLYWCCEGVKAVEPNLRPSHV</sequence>